<feature type="domain" description="PocR" evidence="1">
    <location>
        <begin position="7"/>
        <end position="48"/>
    </location>
</feature>
<keyword evidence="2" id="KW-0808">Transferase</keyword>
<accession>A0A5C6AYL1</accession>
<dbReference type="EMBL" id="SJPP01000005">
    <property type="protein sequence ID" value="TWU04212.1"/>
    <property type="molecule type" value="Genomic_DNA"/>
</dbReference>
<organism evidence="2 3">
    <name type="scientific">Symmachiella macrocystis</name>
    <dbReference type="NCBI Taxonomy" id="2527985"/>
    <lineage>
        <taxon>Bacteria</taxon>
        <taxon>Pseudomonadati</taxon>
        <taxon>Planctomycetota</taxon>
        <taxon>Planctomycetia</taxon>
        <taxon>Planctomycetales</taxon>
        <taxon>Planctomycetaceae</taxon>
        <taxon>Symmachiella</taxon>
    </lineage>
</organism>
<comment type="caution">
    <text evidence="2">The sequence shown here is derived from an EMBL/GenBank/DDBJ whole genome shotgun (WGS) entry which is preliminary data.</text>
</comment>
<dbReference type="Gene3D" id="1.10.510.10">
    <property type="entry name" value="Transferase(Phosphotransferase) domain 1"/>
    <property type="match status" value="1"/>
</dbReference>
<keyword evidence="3" id="KW-1185">Reference proteome</keyword>
<evidence type="ECO:0000313" key="2">
    <source>
        <dbReference type="EMBL" id="TWU04212.1"/>
    </source>
</evidence>
<keyword evidence="2" id="KW-0418">Kinase</keyword>
<dbReference type="RefSeq" id="WP_146374467.1">
    <property type="nucleotide sequence ID" value="NZ_SJPP01000005.1"/>
</dbReference>
<dbReference type="SUPFAM" id="SSF56112">
    <property type="entry name" value="Protein kinase-like (PK-like)"/>
    <property type="match status" value="1"/>
</dbReference>
<dbReference type="Pfam" id="PF10114">
    <property type="entry name" value="PocR"/>
    <property type="match status" value="1"/>
</dbReference>
<reference evidence="2 3" key="1">
    <citation type="submission" date="2019-02" db="EMBL/GenBank/DDBJ databases">
        <title>Deep-cultivation of Planctomycetes and their phenomic and genomic characterization uncovers novel biology.</title>
        <authorList>
            <person name="Wiegand S."/>
            <person name="Jogler M."/>
            <person name="Boedeker C."/>
            <person name="Pinto D."/>
            <person name="Vollmers J."/>
            <person name="Rivas-Marin E."/>
            <person name="Kohn T."/>
            <person name="Peeters S.H."/>
            <person name="Heuer A."/>
            <person name="Rast P."/>
            <person name="Oberbeckmann S."/>
            <person name="Bunk B."/>
            <person name="Jeske O."/>
            <person name="Meyerdierks A."/>
            <person name="Storesund J.E."/>
            <person name="Kallscheuer N."/>
            <person name="Luecker S."/>
            <person name="Lage O.M."/>
            <person name="Pohl T."/>
            <person name="Merkel B.J."/>
            <person name="Hornburger P."/>
            <person name="Mueller R.-W."/>
            <person name="Bruemmer F."/>
            <person name="Labrenz M."/>
            <person name="Spormann A.M."/>
            <person name="Op Den Camp H."/>
            <person name="Overmann J."/>
            <person name="Amann R."/>
            <person name="Jetten M.S.M."/>
            <person name="Mascher T."/>
            <person name="Medema M.H."/>
            <person name="Devos D.P."/>
            <person name="Kaster A.-K."/>
            <person name="Ovreas L."/>
            <person name="Rohde M."/>
            <person name="Galperin M.Y."/>
            <person name="Jogler C."/>
        </authorList>
    </citation>
    <scope>NUCLEOTIDE SEQUENCE [LARGE SCALE GENOMIC DNA]</scope>
    <source>
        <strain evidence="2 3">CA54</strain>
    </source>
</reference>
<dbReference type="GO" id="GO:0016301">
    <property type="term" value="F:kinase activity"/>
    <property type="evidence" value="ECO:0007669"/>
    <property type="project" value="UniProtKB-KW"/>
</dbReference>
<dbReference type="InterPro" id="IPR011009">
    <property type="entry name" value="Kinase-like_dom_sf"/>
</dbReference>
<sequence length="138" mass="15816">MLAAGEAFSIYACKNGLYDCASPIVLEGKHVANVFVGQILLMPLLMKHVLQPPKPLSDYRSDLLDEFEEVVLRCLEKDPAKRPLTAFDLEQSLASISLDEPWDNRRAAVWWKDSQPKNTDARFKNNDERKLNDETRFH</sequence>
<dbReference type="OrthoDB" id="505470at2"/>
<protein>
    <submittedName>
        <fullName evidence="2">Putative histidine kinase sensor domain protein</fullName>
    </submittedName>
</protein>
<dbReference type="Proteomes" id="UP000320735">
    <property type="component" value="Unassembled WGS sequence"/>
</dbReference>
<proteinExistence type="predicted"/>
<name>A0A5C6AYL1_9PLAN</name>
<evidence type="ECO:0000259" key="1">
    <source>
        <dbReference type="Pfam" id="PF10114"/>
    </source>
</evidence>
<dbReference type="InterPro" id="IPR018771">
    <property type="entry name" value="PocR_dom"/>
</dbReference>
<dbReference type="AlphaFoldDB" id="A0A5C6AYL1"/>
<gene>
    <name evidence="2" type="ORF">CA54_60940</name>
</gene>
<evidence type="ECO:0000313" key="3">
    <source>
        <dbReference type="Proteomes" id="UP000320735"/>
    </source>
</evidence>